<sequence>MLLSLIPVLGFHILLYFFVQVGQPGPSGNTGTVRNTGTVTLNSVQMMTGWYVSKSSMILELVIDL</sequence>
<keyword evidence="2" id="KW-1185">Reference proteome</keyword>
<proteinExistence type="predicted"/>
<evidence type="ECO:0000313" key="2">
    <source>
        <dbReference type="Proteomes" id="UP000027192"/>
    </source>
</evidence>
<organism evidence="1 2">
    <name type="scientific">Photobacterium galatheae</name>
    <dbReference type="NCBI Taxonomy" id="1654360"/>
    <lineage>
        <taxon>Bacteria</taxon>
        <taxon>Pseudomonadati</taxon>
        <taxon>Pseudomonadota</taxon>
        <taxon>Gammaproteobacteria</taxon>
        <taxon>Vibrionales</taxon>
        <taxon>Vibrionaceae</taxon>
        <taxon>Photobacterium</taxon>
    </lineage>
</organism>
<comment type="caution">
    <text evidence="1">The sequence shown here is derived from an EMBL/GenBank/DDBJ whole genome shotgun (WGS) entry which is preliminary data.</text>
</comment>
<accession>A0A066S1I4</accession>
<dbReference type="Proteomes" id="UP000027192">
    <property type="component" value="Unassembled WGS sequence"/>
</dbReference>
<gene>
    <name evidence="1" type="ORF">EA58_01185</name>
</gene>
<evidence type="ECO:0000313" key="1">
    <source>
        <dbReference type="EMBL" id="KDM93503.1"/>
    </source>
</evidence>
<dbReference type="AlphaFoldDB" id="A0A066S1I4"/>
<protein>
    <submittedName>
        <fullName evidence="1">Uncharacterized protein</fullName>
    </submittedName>
</protein>
<reference evidence="1 2" key="1">
    <citation type="submission" date="2014-04" db="EMBL/GenBank/DDBJ databases">
        <title>Draft genome sequence of Photobacterium halotolerans S2753: a solonamide, ngercheumicin and holomycin producer.</title>
        <authorList>
            <person name="Machado H.R."/>
            <person name="Gram L."/>
        </authorList>
    </citation>
    <scope>NUCLEOTIDE SEQUENCE [LARGE SCALE GENOMIC DNA]</scope>
    <source>
        <strain evidence="1 2">S2753</strain>
    </source>
</reference>
<dbReference type="EMBL" id="JMIB01000002">
    <property type="protein sequence ID" value="KDM93503.1"/>
    <property type="molecule type" value="Genomic_DNA"/>
</dbReference>
<name>A0A066S1I4_9GAMM</name>